<organism evidence="2 3">
    <name type="scientific">Citricoccus alkalitolerans</name>
    <dbReference type="NCBI Taxonomy" id="246603"/>
    <lineage>
        <taxon>Bacteria</taxon>
        <taxon>Bacillati</taxon>
        <taxon>Actinomycetota</taxon>
        <taxon>Actinomycetes</taxon>
        <taxon>Micrococcales</taxon>
        <taxon>Micrococcaceae</taxon>
        <taxon>Citricoccus</taxon>
    </lineage>
</organism>
<evidence type="ECO:0000313" key="2">
    <source>
        <dbReference type="EMBL" id="MFC4429958.1"/>
    </source>
</evidence>
<name>A0ABV8Y286_9MICC</name>
<keyword evidence="1" id="KW-1133">Transmembrane helix</keyword>
<keyword evidence="1" id="KW-0472">Membrane</keyword>
<feature type="transmembrane region" description="Helical" evidence="1">
    <location>
        <begin position="33"/>
        <end position="55"/>
    </location>
</feature>
<keyword evidence="3" id="KW-1185">Reference proteome</keyword>
<reference evidence="3" key="1">
    <citation type="journal article" date="2019" name="Int. J. Syst. Evol. Microbiol.">
        <title>The Global Catalogue of Microorganisms (GCM) 10K type strain sequencing project: providing services to taxonomists for standard genome sequencing and annotation.</title>
        <authorList>
            <consortium name="The Broad Institute Genomics Platform"/>
            <consortium name="The Broad Institute Genome Sequencing Center for Infectious Disease"/>
            <person name="Wu L."/>
            <person name="Ma J."/>
        </authorList>
    </citation>
    <scope>NUCLEOTIDE SEQUENCE [LARGE SCALE GENOMIC DNA]</scope>
    <source>
        <strain evidence="3">CGMCC 1.12125</strain>
    </source>
</reference>
<proteinExistence type="predicted"/>
<feature type="transmembrane region" description="Helical" evidence="1">
    <location>
        <begin position="62"/>
        <end position="82"/>
    </location>
</feature>
<accession>A0ABV8Y286</accession>
<dbReference type="RefSeq" id="WP_344227289.1">
    <property type="nucleotide sequence ID" value="NZ_BAAALH010000001.1"/>
</dbReference>
<dbReference type="EMBL" id="JBHSEN010000002">
    <property type="protein sequence ID" value="MFC4429958.1"/>
    <property type="molecule type" value="Genomic_DNA"/>
</dbReference>
<sequence length="148" mass="16365">MTVLYALVAIAAVVFMARQVTRAERGLGEEDRVGVVELLGFCVVLPGFFVSLALAADGAVSFWTAAFAWVPCAVGVIELATWGRPHLLSRWLEAVAARRTLFRRGEDRTEFLQLVARGRPFRRYFAWWVAALPVAFLAVFFSASSLQA</sequence>
<feature type="transmembrane region" description="Helical" evidence="1">
    <location>
        <begin position="125"/>
        <end position="146"/>
    </location>
</feature>
<evidence type="ECO:0000313" key="3">
    <source>
        <dbReference type="Proteomes" id="UP001595965"/>
    </source>
</evidence>
<gene>
    <name evidence="2" type="ORF">ACFO0K_09720</name>
</gene>
<protein>
    <recommendedName>
        <fullName evidence="4">DUF1295 domain-containing protein</fullName>
    </recommendedName>
</protein>
<evidence type="ECO:0008006" key="4">
    <source>
        <dbReference type="Google" id="ProtNLM"/>
    </source>
</evidence>
<evidence type="ECO:0000256" key="1">
    <source>
        <dbReference type="SAM" id="Phobius"/>
    </source>
</evidence>
<comment type="caution">
    <text evidence="2">The sequence shown here is derived from an EMBL/GenBank/DDBJ whole genome shotgun (WGS) entry which is preliminary data.</text>
</comment>
<keyword evidence="1" id="KW-0812">Transmembrane</keyword>
<dbReference type="Proteomes" id="UP001595965">
    <property type="component" value="Unassembled WGS sequence"/>
</dbReference>